<organism evidence="8 9">
    <name type="scientific">Apilactobacillus micheneri</name>
    <dbReference type="NCBI Taxonomy" id="1899430"/>
    <lineage>
        <taxon>Bacteria</taxon>
        <taxon>Bacillati</taxon>
        <taxon>Bacillota</taxon>
        <taxon>Bacilli</taxon>
        <taxon>Lactobacillales</taxon>
        <taxon>Lactobacillaceae</taxon>
        <taxon>Apilactobacillus</taxon>
    </lineage>
</organism>
<feature type="active site" description="Proton donor" evidence="5">
    <location>
        <position position="203"/>
    </location>
</feature>
<dbReference type="PRINTS" id="PR00738">
    <property type="entry name" value="GLHYDRLASE20"/>
</dbReference>
<protein>
    <recommendedName>
        <fullName evidence="3">beta-N-acetylhexosaminidase</fullName>
        <ecNumber evidence="3">3.2.1.52</ecNumber>
    </recommendedName>
</protein>
<comment type="caution">
    <text evidence="8">The sequence shown here is derived from an EMBL/GenBank/DDBJ whole genome shotgun (WGS) entry which is preliminary data.</text>
</comment>
<dbReference type="InterPro" id="IPR025705">
    <property type="entry name" value="Beta_hexosaminidase_sua/sub"/>
</dbReference>
<name>A0A9Q8INT6_9LACO</name>
<gene>
    <name evidence="8" type="ORF">DY130_02350</name>
</gene>
<proteinExistence type="inferred from homology"/>
<comment type="similarity">
    <text evidence="2">Belongs to the glycosyl hydrolase 20 family.</text>
</comment>
<dbReference type="EC" id="3.2.1.52" evidence="3"/>
<evidence type="ECO:0000256" key="3">
    <source>
        <dbReference type="ARBA" id="ARBA00012663"/>
    </source>
</evidence>
<dbReference type="GO" id="GO:0005975">
    <property type="term" value="P:carbohydrate metabolic process"/>
    <property type="evidence" value="ECO:0007669"/>
    <property type="project" value="InterPro"/>
</dbReference>
<evidence type="ECO:0000256" key="6">
    <source>
        <dbReference type="SAM" id="Phobius"/>
    </source>
</evidence>
<dbReference type="GO" id="GO:0016020">
    <property type="term" value="C:membrane"/>
    <property type="evidence" value="ECO:0007669"/>
    <property type="project" value="TreeGrafter"/>
</dbReference>
<keyword evidence="6" id="KW-0812">Transmembrane</keyword>
<reference evidence="8" key="1">
    <citation type="submission" date="2018-08" db="EMBL/GenBank/DDBJ databases">
        <title>Comparative genomics of wild bee and flower associated Lactobacillus reveals potential adaptation to the bee host.</title>
        <authorList>
            <person name="Vuong H.Q."/>
            <person name="Mcfrederick Q.S."/>
        </authorList>
    </citation>
    <scope>NUCLEOTIDE SEQUENCE</scope>
    <source>
        <strain evidence="8">HV_63</strain>
    </source>
</reference>
<keyword evidence="6" id="KW-1133">Transmembrane helix</keyword>
<dbReference type="PANTHER" id="PTHR22600:SF57">
    <property type="entry name" value="BETA-N-ACETYLHEXOSAMINIDASE"/>
    <property type="match status" value="1"/>
</dbReference>
<keyword evidence="6" id="KW-0472">Membrane</keyword>
<dbReference type="AlphaFoldDB" id="A0A9Q8INT6"/>
<evidence type="ECO:0000313" key="8">
    <source>
        <dbReference type="EMBL" id="TPR45052.1"/>
    </source>
</evidence>
<dbReference type="InterPro" id="IPR015883">
    <property type="entry name" value="Glyco_hydro_20_cat"/>
</dbReference>
<evidence type="ECO:0000256" key="2">
    <source>
        <dbReference type="ARBA" id="ARBA00006285"/>
    </source>
</evidence>
<keyword evidence="4" id="KW-0378">Hydrolase</keyword>
<dbReference type="GO" id="GO:0030203">
    <property type="term" value="P:glycosaminoglycan metabolic process"/>
    <property type="evidence" value="ECO:0007669"/>
    <property type="project" value="TreeGrafter"/>
</dbReference>
<dbReference type="EMBL" id="QUBG01000002">
    <property type="protein sequence ID" value="TPR45052.1"/>
    <property type="molecule type" value="Genomic_DNA"/>
</dbReference>
<dbReference type="Gene3D" id="3.20.20.80">
    <property type="entry name" value="Glycosidases"/>
    <property type="match status" value="1"/>
</dbReference>
<feature type="transmembrane region" description="Helical" evidence="6">
    <location>
        <begin position="7"/>
        <end position="27"/>
    </location>
</feature>
<dbReference type="GO" id="GO:0004563">
    <property type="term" value="F:beta-N-acetylhexosaminidase activity"/>
    <property type="evidence" value="ECO:0007669"/>
    <property type="project" value="UniProtKB-EC"/>
</dbReference>
<feature type="domain" description="Glycoside hydrolase family 20 catalytic" evidence="7">
    <location>
        <begin position="41"/>
        <end position="352"/>
    </location>
</feature>
<sequence>MKFTKSFYTIVFSLIVIIITIIAIIFYRQSTNVKTVKKQVGISLDCARSFKDVNTIKKYINEVHEYKGTYLTLHLTDNENFALESNTLHQNTKNSYYKSGIYYNKKTKLPFLSKEQLKDIINYGYNQNIEIIPEVDVPGHAQGIFNLLKINGEDKLYRQVVRSDGYNEMDYSNPKTIALSKRIISEYLPLIKSHNHISIGGDEITVGNIKQEQQIVKYINIMDNYINKHNIKMVMWNDAFHKKVINKYNKNILIDYWSYSGQRANKEQSNQNMALRATMPELNKAGFKTINCNFYYLYLIANEKIFNQHNIQFWKNSLKQWNPQIWNNNDTNHLDKNKNNIGMQLSIWNDDSYNITNLNLYNNLKTYIKSYLSYSKSF</sequence>
<dbReference type="Pfam" id="PF00728">
    <property type="entry name" value="Glyco_hydro_20"/>
    <property type="match status" value="1"/>
</dbReference>
<dbReference type="PANTHER" id="PTHR22600">
    <property type="entry name" value="BETA-HEXOSAMINIDASE"/>
    <property type="match status" value="1"/>
</dbReference>
<dbReference type="RefSeq" id="WP_140924009.1">
    <property type="nucleotide sequence ID" value="NZ_QUBF01000002.1"/>
</dbReference>
<evidence type="ECO:0000256" key="4">
    <source>
        <dbReference type="ARBA" id="ARBA00022801"/>
    </source>
</evidence>
<accession>A0A9Q8INT6</accession>
<evidence type="ECO:0000256" key="1">
    <source>
        <dbReference type="ARBA" id="ARBA00001231"/>
    </source>
</evidence>
<dbReference type="SUPFAM" id="SSF51445">
    <property type="entry name" value="(Trans)glycosidases"/>
    <property type="match status" value="1"/>
</dbReference>
<dbReference type="InterPro" id="IPR017853">
    <property type="entry name" value="GH"/>
</dbReference>
<dbReference type="Proteomes" id="UP000784700">
    <property type="component" value="Unassembled WGS sequence"/>
</dbReference>
<evidence type="ECO:0000259" key="7">
    <source>
        <dbReference type="Pfam" id="PF00728"/>
    </source>
</evidence>
<comment type="catalytic activity">
    <reaction evidence="1">
        <text>Hydrolysis of terminal non-reducing N-acetyl-D-hexosamine residues in N-acetyl-beta-D-hexosaminides.</text>
        <dbReference type="EC" id="3.2.1.52"/>
    </reaction>
</comment>
<evidence type="ECO:0000313" key="9">
    <source>
        <dbReference type="Proteomes" id="UP000784700"/>
    </source>
</evidence>
<evidence type="ECO:0000256" key="5">
    <source>
        <dbReference type="PIRSR" id="PIRSR625705-1"/>
    </source>
</evidence>